<comment type="caution">
    <text evidence="11">The sequence shown here is derived from an EMBL/GenBank/DDBJ whole genome shotgun (WGS) entry which is preliminary data.</text>
</comment>
<reference evidence="11 12" key="1">
    <citation type="submission" date="2020-09" db="EMBL/GenBank/DDBJ databases">
        <title>Paenibacillus sp. strain PR3 16S rRNA gene Genome sequencing and assembly.</title>
        <authorList>
            <person name="Kim J."/>
        </authorList>
    </citation>
    <scope>NUCLEOTIDE SEQUENCE [LARGE SCALE GENOMIC DNA]</scope>
    <source>
        <strain evidence="11 12">PR3</strain>
    </source>
</reference>
<dbReference type="EC" id="2.6.1.9" evidence="9"/>
<proteinExistence type="inferred from homology"/>
<dbReference type="Gene3D" id="3.40.640.10">
    <property type="entry name" value="Type I PLP-dependent aspartate aminotransferase-like (Major domain)"/>
    <property type="match status" value="1"/>
</dbReference>
<keyword evidence="6 9" id="KW-0663">Pyridoxal phosphate</keyword>
<dbReference type="Proteomes" id="UP000609346">
    <property type="component" value="Unassembled WGS sequence"/>
</dbReference>
<dbReference type="PANTHER" id="PTHR43643">
    <property type="entry name" value="HISTIDINOL-PHOSPHATE AMINOTRANSFERASE 2"/>
    <property type="match status" value="1"/>
</dbReference>
<dbReference type="NCBIfam" id="TIGR01141">
    <property type="entry name" value="hisC"/>
    <property type="match status" value="1"/>
</dbReference>
<evidence type="ECO:0000256" key="2">
    <source>
        <dbReference type="ARBA" id="ARBA00005011"/>
    </source>
</evidence>
<evidence type="ECO:0000256" key="6">
    <source>
        <dbReference type="ARBA" id="ARBA00022898"/>
    </source>
</evidence>
<dbReference type="Pfam" id="PF00155">
    <property type="entry name" value="Aminotran_1_2"/>
    <property type="match status" value="1"/>
</dbReference>
<dbReference type="InterPro" id="IPR015422">
    <property type="entry name" value="PyrdxlP-dep_Trfase_small"/>
</dbReference>
<feature type="domain" description="Aminotransferase class I/classII large" evidence="10">
    <location>
        <begin position="25"/>
        <end position="347"/>
    </location>
</feature>
<dbReference type="InterPro" id="IPR050106">
    <property type="entry name" value="HistidinolP_aminotransfase"/>
</dbReference>
<dbReference type="SUPFAM" id="SSF53383">
    <property type="entry name" value="PLP-dependent transferases"/>
    <property type="match status" value="1"/>
</dbReference>
<keyword evidence="7 9" id="KW-0368">Histidine biosynthesis</keyword>
<dbReference type="PROSITE" id="PS00599">
    <property type="entry name" value="AA_TRANSFER_CLASS_2"/>
    <property type="match status" value="1"/>
</dbReference>
<dbReference type="RefSeq" id="WP_191203185.1">
    <property type="nucleotide sequence ID" value="NZ_JACXZA010000002.1"/>
</dbReference>
<dbReference type="Gene3D" id="3.90.1150.10">
    <property type="entry name" value="Aspartate Aminotransferase, domain 1"/>
    <property type="match status" value="1"/>
</dbReference>
<evidence type="ECO:0000256" key="3">
    <source>
        <dbReference type="ARBA" id="ARBA00011738"/>
    </source>
</evidence>
<protein>
    <recommendedName>
        <fullName evidence="9">Histidinol-phosphate aminotransferase</fullName>
        <ecNumber evidence="9">2.6.1.9</ecNumber>
    </recommendedName>
    <alternativeName>
        <fullName evidence="9">Imidazole acetol-phosphate transaminase</fullName>
    </alternativeName>
</protein>
<name>A0ABR8MSD3_9BACL</name>
<evidence type="ECO:0000256" key="4">
    <source>
        <dbReference type="ARBA" id="ARBA00022576"/>
    </source>
</evidence>
<evidence type="ECO:0000313" key="11">
    <source>
        <dbReference type="EMBL" id="MBD3918894.1"/>
    </source>
</evidence>
<comment type="subunit">
    <text evidence="3 9">Homodimer.</text>
</comment>
<evidence type="ECO:0000259" key="10">
    <source>
        <dbReference type="Pfam" id="PF00155"/>
    </source>
</evidence>
<dbReference type="InterPro" id="IPR004839">
    <property type="entry name" value="Aminotransferase_I/II_large"/>
</dbReference>
<comment type="cofactor">
    <cofactor evidence="1 9">
        <name>pyridoxal 5'-phosphate</name>
        <dbReference type="ChEBI" id="CHEBI:597326"/>
    </cofactor>
</comment>
<organism evidence="11 12">
    <name type="scientific">Paenibacillus terricola</name>
    <dbReference type="NCBI Taxonomy" id="2763503"/>
    <lineage>
        <taxon>Bacteria</taxon>
        <taxon>Bacillati</taxon>
        <taxon>Bacillota</taxon>
        <taxon>Bacilli</taxon>
        <taxon>Bacillales</taxon>
        <taxon>Paenibacillaceae</taxon>
        <taxon>Paenibacillus</taxon>
    </lineage>
</organism>
<comment type="similarity">
    <text evidence="9">Belongs to the class-II pyridoxal-phosphate-dependent aminotransferase family. Histidinol-phosphate aminotransferase subfamily.</text>
</comment>
<feature type="modified residue" description="N6-(pyridoxal phosphate)lysine" evidence="9">
    <location>
        <position position="211"/>
    </location>
</feature>
<evidence type="ECO:0000313" key="12">
    <source>
        <dbReference type="Proteomes" id="UP000609346"/>
    </source>
</evidence>
<evidence type="ECO:0000256" key="8">
    <source>
        <dbReference type="ARBA" id="ARBA00047481"/>
    </source>
</evidence>
<keyword evidence="5 9" id="KW-0808">Transferase</keyword>
<evidence type="ECO:0000256" key="5">
    <source>
        <dbReference type="ARBA" id="ARBA00022679"/>
    </source>
</evidence>
<comment type="pathway">
    <text evidence="2 9">Amino-acid biosynthesis; L-histidine biosynthesis; L-histidine from 5-phospho-alpha-D-ribose 1-diphosphate: step 7/9.</text>
</comment>
<evidence type="ECO:0000256" key="1">
    <source>
        <dbReference type="ARBA" id="ARBA00001933"/>
    </source>
</evidence>
<dbReference type="InterPro" id="IPR001917">
    <property type="entry name" value="Aminotrans_II_pyridoxalP_BS"/>
</dbReference>
<dbReference type="EMBL" id="JACXZA010000002">
    <property type="protein sequence ID" value="MBD3918894.1"/>
    <property type="molecule type" value="Genomic_DNA"/>
</dbReference>
<sequence>MSYALPHVERITPYPVTEAALDRSIVKLDQNESPYPPSERVIQLLANMGEHVMRQYPDAAASQLRETIAAHYGLSRERIVIGNGSSELITALFRTFIDQQRTAVMPYPTFALYQVAAEAANAAIHFVPTHDDFTVDTEALLNTDASVIALVNPNAPTGRLLSRDEIETIVRRAPGLVCIDEAYMDFAGEEHSAIPLTLEYDNLVVLRTFSKAYALSGARIGYAISSPAIIRAFEKTKTTYNVSSISLALTVQAMQDQSHMLGIVTAIRTVRDRFITSLRKIGFQVIPSQTNFILCTPPARQGCPDAPQLVHLLADNGIAIRYFNVPRLQDKVRISIGTEEQMSILLNLLHTFYPNI</sequence>
<keyword evidence="9" id="KW-0028">Amino-acid biosynthesis</keyword>
<dbReference type="InterPro" id="IPR015421">
    <property type="entry name" value="PyrdxlP-dep_Trfase_major"/>
</dbReference>
<dbReference type="InterPro" id="IPR005861">
    <property type="entry name" value="HisP_aminotrans"/>
</dbReference>
<dbReference type="GO" id="GO:0004400">
    <property type="term" value="F:histidinol-phosphate transaminase activity"/>
    <property type="evidence" value="ECO:0007669"/>
    <property type="project" value="UniProtKB-EC"/>
</dbReference>
<keyword evidence="12" id="KW-1185">Reference proteome</keyword>
<evidence type="ECO:0000256" key="7">
    <source>
        <dbReference type="ARBA" id="ARBA00023102"/>
    </source>
</evidence>
<keyword evidence="4 9" id="KW-0032">Aminotransferase</keyword>
<dbReference type="HAMAP" id="MF_01023">
    <property type="entry name" value="HisC_aminotrans_2"/>
    <property type="match status" value="1"/>
</dbReference>
<accession>A0ABR8MSD3</accession>
<dbReference type="InterPro" id="IPR015424">
    <property type="entry name" value="PyrdxlP-dep_Trfase"/>
</dbReference>
<dbReference type="CDD" id="cd00609">
    <property type="entry name" value="AAT_like"/>
    <property type="match status" value="1"/>
</dbReference>
<dbReference type="PANTHER" id="PTHR43643:SF3">
    <property type="entry name" value="HISTIDINOL-PHOSPHATE AMINOTRANSFERASE"/>
    <property type="match status" value="1"/>
</dbReference>
<comment type="catalytic activity">
    <reaction evidence="8 9">
        <text>L-histidinol phosphate + 2-oxoglutarate = 3-(imidazol-4-yl)-2-oxopropyl phosphate + L-glutamate</text>
        <dbReference type="Rhea" id="RHEA:23744"/>
        <dbReference type="ChEBI" id="CHEBI:16810"/>
        <dbReference type="ChEBI" id="CHEBI:29985"/>
        <dbReference type="ChEBI" id="CHEBI:57766"/>
        <dbReference type="ChEBI" id="CHEBI:57980"/>
        <dbReference type="EC" id="2.6.1.9"/>
    </reaction>
</comment>
<gene>
    <name evidence="9 11" type="primary">hisC</name>
    <name evidence="11" type="ORF">H8B09_09035</name>
</gene>
<evidence type="ECO:0000256" key="9">
    <source>
        <dbReference type="HAMAP-Rule" id="MF_01023"/>
    </source>
</evidence>